<organism evidence="1 2">
    <name type="scientific">Plasmopara halstedii</name>
    <name type="common">Downy mildew of sunflower</name>
    <dbReference type="NCBI Taxonomy" id="4781"/>
    <lineage>
        <taxon>Eukaryota</taxon>
        <taxon>Sar</taxon>
        <taxon>Stramenopiles</taxon>
        <taxon>Oomycota</taxon>
        <taxon>Peronosporomycetes</taxon>
        <taxon>Peronosporales</taxon>
        <taxon>Peronosporaceae</taxon>
        <taxon>Plasmopara</taxon>
    </lineage>
</organism>
<evidence type="ECO:0000313" key="1">
    <source>
        <dbReference type="EMBL" id="CEG41691.1"/>
    </source>
</evidence>
<dbReference type="EMBL" id="CCYD01000586">
    <property type="protein sequence ID" value="CEG41691.1"/>
    <property type="molecule type" value="Genomic_DNA"/>
</dbReference>
<dbReference type="GeneID" id="36407078"/>
<accession>A0A0N7L5K0</accession>
<keyword evidence="2" id="KW-1185">Reference proteome</keyword>
<protein>
    <submittedName>
        <fullName evidence="1">Uncharacterized protein</fullName>
    </submittedName>
</protein>
<sequence>MKNLENGKLSVWITYFERLSKPDLYKELAQVIVTSKMVESDTGLKIVTVEKSVDNNMPPIPERDRQLADLLALRVFDTDRSSLTRSEQLKPHELDLVKADRERRKLFFASLFKGLRMYWSRCRLSPENIFPLTKTENLVHEQLLSSPHLWTFMAYTADHIEKNDDCGEQMLKVLMEKLNEEEIARLPAVMTDEDDGIFSRCPPVSLDIGIPMTSH</sequence>
<proteinExistence type="predicted"/>
<dbReference type="RefSeq" id="XP_024578060.1">
    <property type="nucleotide sequence ID" value="XM_024727488.1"/>
</dbReference>
<evidence type="ECO:0000313" key="2">
    <source>
        <dbReference type="Proteomes" id="UP000054928"/>
    </source>
</evidence>
<reference evidence="2" key="1">
    <citation type="submission" date="2014-09" db="EMBL/GenBank/DDBJ databases">
        <authorList>
            <person name="Sharma Rahul"/>
            <person name="Thines Marco"/>
        </authorList>
    </citation>
    <scope>NUCLEOTIDE SEQUENCE [LARGE SCALE GENOMIC DNA]</scope>
</reference>
<dbReference type="Proteomes" id="UP000054928">
    <property type="component" value="Unassembled WGS sequence"/>
</dbReference>
<dbReference type="AlphaFoldDB" id="A0A0N7L5K0"/>
<name>A0A0N7L5K0_PLAHL</name>